<dbReference type="InParanoid" id="K2RXV2"/>
<dbReference type="eggNOG" id="KOG0255">
    <property type="taxonomic scope" value="Eukaryota"/>
</dbReference>
<feature type="transmembrane region" description="Helical" evidence="7">
    <location>
        <begin position="94"/>
        <end position="111"/>
    </location>
</feature>
<evidence type="ECO:0000256" key="6">
    <source>
        <dbReference type="SAM" id="MobiDB-lite"/>
    </source>
</evidence>
<dbReference type="GO" id="GO:0022857">
    <property type="term" value="F:transmembrane transporter activity"/>
    <property type="evidence" value="ECO:0007669"/>
    <property type="project" value="InterPro"/>
</dbReference>
<comment type="caution">
    <text evidence="9">The sequence shown here is derived from an EMBL/GenBank/DDBJ whole genome shotgun (WGS) entry which is preliminary data.</text>
</comment>
<keyword evidence="4 7" id="KW-1133">Transmembrane helix</keyword>
<feature type="transmembrane region" description="Helical" evidence="7">
    <location>
        <begin position="163"/>
        <end position="182"/>
    </location>
</feature>
<dbReference type="EMBL" id="AHHD01000333">
    <property type="protein sequence ID" value="EKG15024.1"/>
    <property type="molecule type" value="Genomic_DNA"/>
</dbReference>
<keyword evidence="5 7" id="KW-0472">Membrane</keyword>
<accession>K2RXV2</accession>
<evidence type="ECO:0000256" key="1">
    <source>
        <dbReference type="ARBA" id="ARBA00004141"/>
    </source>
</evidence>
<dbReference type="PANTHER" id="PTHR23502">
    <property type="entry name" value="MAJOR FACILITATOR SUPERFAMILY"/>
    <property type="match status" value="1"/>
</dbReference>
<dbReference type="VEuPathDB" id="FungiDB:MPH_07808"/>
<evidence type="ECO:0000256" key="4">
    <source>
        <dbReference type="ARBA" id="ARBA00022989"/>
    </source>
</evidence>
<dbReference type="Proteomes" id="UP000007129">
    <property type="component" value="Unassembled WGS sequence"/>
</dbReference>
<feature type="transmembrane region" description="Helical" evidence="7">
    <location>
        <begin position="188"/>
        <end position="210"/>
    </location>
</feature>
<evidence type="ECO:0000256" key="2">
    <source>
        <dbReference type="ARBA" id="ARBA00008335"/>
    </source>
</evidence>
<evidence type="ECO:0000259" key="8">
    <source>
        <dbReference type="PROSITE" id="PS50850"/>
    </source>
</evidence>
<dbReference type="STRING" id="1126212.K2RXV2"/>
<dbReference type="PANTHER" id="PTHR23502:SF68">
    <property type="entry name" value="MULTIDRUG TRANSPORTER, PUTATIVE (AFU_ORTHOLOGUE AFUA_3G01120)-RELATED"/>
    <property type="match status" value="1"/>
</dbReference>
<feature type="region of interest" description="Disordered" evidence="6">
    <location>
        <begin position="24"/>
        <end position="71"/>
    </location>
</feature>
<comment type="subcellular location">
    <subcellularLocation>
        <location evidence="1">Membrane</location>
        <topology evidence="1">Multi-pass membrane protein</topology>
    </subcellularLocation>
</comment>
<organism evidence="9 10">
    <name type="scientific">Macrophomina phaseolina (strain MS6)</name>
    <name type="common">Charcoal rot fungus</name>
    <dbReference type="NCBI Taxonomy" id="1126212"/>
    <lineage>
        <taxon>Eukaryota</taxon>
        <taxon>Fungi</taxon>
        <taxon>Dikarya</taxon>
        <taxon>Ascomycota</taxon>
        <taxon>Pezizomycotina</taxon>
        <taxon>Dothideomycetes</taxon>
        <taxon>Dothideomycetes incertae sedis</taxon>
        <taxon>Botryosphaeriales</taxon>
        <taxon>Botryosphaeriaceae</taxon>
        <taxon>Macrophomina</taxon>
    </lineage>
</organism>
<evidence type="ECO:0000313" key="9">
    <source>
        <dbReference type="EMBL" id="EKG15024.1"/>
    </source>
</evidence>
<dbReference type="InterPro" id="IPR020846">
    <property type="entry name" value="MFS_dom"/>
</dbReference>
<dbReference type="Gene3D" id="1.20.1720.10">
    <property type="entry name" value="Multidrug resistance protein D"/>
    <property type="match status" value="1"/>
</dbReference>
<dbReference type="Pfam" id="PF07690">
    <property type="entry name" value="MFS_1"/>
    <property type="match status" value="1"/>
</dbReference>
<dbReference type="AlphaFoldDB" id="K2RXV2"/>
<evidence type="ECO:0000256" key="7">
    <source>
        <dbReference type="SAM" id="Phobius"/>
    </source>
</evidence>
<dbReference type="PROSITE" id="PS50850">
    <property type="entry name" value="MFS"/>
    <property type="match status" value="1"/>
</dbReference>
<gene>
    <name evidence="9" type="ORF">MPH_07808</name>
</gene>
<name>K2RXV2_MACPH</name>
<evidence type="ECO:0000313" key="10">
    <source>
        <dbReference type="Proteomes" id="UP000007129"/>
    </source>
</evidence>
<dbReference type="GO" id="GO:0016020">
    <property type="term" value="C:membrane"/>
    <property type="evidence" value="ECO:0007669"/>
    <property type="project" value="UniProtKB-SubCell"/>
</dbReference>
<keyword evidence="3 7" id="KW-0812">Transmembrane</keyword>
<dbReference type="HOGENOM" id="CLU_1113599_0_0_1"/>
<dbReference type="InterPro" id="IPR036259">
    <property type="entry name" value="MFS_trans_sf"/>
</dbReference>
<dbReference type="InterPro" id="IPR011701">
    <property type="entry name" value="MFS"/>
</dbReference>
<feature type="transmembrane region" description="Helical" evidence="7">
    <location>
        <begin position="222"/>
        <end position="244"/>
    </location>
</feature>
<feature type="compositionally biased region" description="Basic and acidic residues" evidence="6">
    <location>
        <begin position="56"/>
        <end position="68"/>
    </location>
</feature>
<comment type="similarity">
    <text evidence="2">Belongs to the major facilitator superfamily.</text>
</comment>
<sequence>MDPEKQVSPTTEFKANPVASVKAAGTDLEKGIVGGTGGEGTSRAPSTSISEAVDGEPQHDQEQWKQAEDDPNLVWWDCDDDPENPMNWTSKKKWANLALLSLVTLITPLASSMFAPGVPQVLRAFHTSNNLVASFVVSVYILGFAIGPLIIAPLSEMYGRVPMYHAGNVGFIIFTIACAVSSSLGMLIAFRFLAGCFGAVCITIGAGTIADMMPVEKRGAAMAIYAMGPLLGPVIGPVCGGFLVEAKGWR</sequence>
<evidence type="ECO:0000256" key="3">
    <source>
        <dbReference type="ARBA" id="ARBA00022692"/>
    </source>
</evidence>
<reference evidence="9 10" key="1">
    <citation type="journal article" date="2012" name="BMC Genomics">
        <title>Tools to kill: Genome of one of the most destructive plant pathogenic fungi Macrophomina phaseolina.</title>
        <authorList>
            <person name="Islam M.S."/>
            <person name="Haque M.S."/>
            <person name="Islam M.M."/>
            <person name="Emdad E.M."/>
            <person name="Halim A."/>
            <person name="Hossen Q.M.M."/>
            <person name="Hossain M.Z."/>
            <person name="Ahmed B."/>
            <person name="Rahim S."/>
            <person name="Rahman M.S."/>
            <person name="Alam M.M."/>
            <person name="Hou S."/>
            <person name="Wan X."/>
            <person name="Saito J.A."/>
            <person name="Alam M."/>
        </authorList>
    </citation>
    <scope>NUCLEOTIDE SEQUENCE [LARGE SCALE GENOMIC DNA]</scope>
    <source>
        <strain evidence="9 10">MS6</strain>
    </source>
</reference>
<feature type="transmembrane region" description="Helical" evidence="7">
    <location>
        <begin position="131"/>
        <end position="151"/>
    </location>
</feature>
<dbReference type="SUPFAM" id="SSF103473">
    <property type="entry name" value="MFS general substrate transporter"/>
    <property type="match status" value="1"/>
</dbReference>
<proteinExistence type="inferred from homology"/>
<protein>
    <submittedName>
        <fullName evidence="9">Major facilitator superfamily</fullName>
    </submittedName>
</protein>
<evidence type="ECO:0000256" key="5">
    <source>
        <dbReference type="ARBA" id="ARBA00023136"/>
    </source>
</evidence>
<feature type="domain" description="Major facilitator superfamily (MFS) profile" evidence="8">
    <location>
        <begin position="96"/>
        <end position="250"/>
    </location>
</feature>
<feature type="non-terminal residue" evidence="9">
    <location>
        <position position="250"/>
    </location>
</feature>
<dbReference type="OrthoDB" id="5296287at2759"/>